<dbReference type="PANTHER" id="PTHR48111">
    <property type="entry name" value="REGULATOR OF RPOS"/>
    <property type="match status" value="1"/>
</dbReference>
<dbReference type="GO" id="GO:0006355">
    <property type="term" value="P:regulation of DNA-templated transcription"/>
    <property type="evidence" value="ECO:0007669"/>
    <property type="project" value="InterPro"/>
</dbReference>
<dbReference type="InterPro" id="IPR036388">
    <property type="entry name" value="WH-like_DNA-bd_sf"/>
</dbReference>
<dbReference type="Proteomes" id="UP000188298">
    <property type="component" value="Chromosome"/>
</dbReference>
<protein>
    <submittedName>
        <fullName evidence="6">Two-component system response regulator</fullName>
    </submittedName>
</protein>
<sequence length="227" mass="26101">MNEVILCIDDEEDLLDLIELNLNAALNASGYEVVGCLNTDMAKRFLKKEHVALILVDRNLVAEDGLDFIKEIKDLGYDIPFIVVSALSLPMERVKGLHYADDYVTKPFNFDELVARIQAVLRRYKKDSVRSVLKYKNITLEVDTKELSIEDINIQLSPLETRIMQCFMQHAGKALSRDFLLEHAWGNKDGYHENSVNVGIKRLRKKIEKETKEVKIKSIRNEGYKLC</sequence>
<reference evidence="6 7" key="1">
    <citation type="submission" date="2017-02" db="EMBL/GenBank/DDBJ databases">
        <title>Whole genome sequencing of Helicobacter bilis strain AAQJH.</title>
        <authorList>
            <person name="Conlan S."/>
            <person name="Thomas P.J."/>
            <person name="Mullikin J."/>
            <person name="Palmore T.N."/>
            <person name="Frank K.M."/>
            <person name="Segre J.A."/>
        </authorList>
    </citation>
    <scope>NUCLEOTIDE SEQUENCE [LARGE SCALE GENOMIC DNA]</scope>
    <source>
        <strain evidence="6 7">AAQJH</strain>
    </source>
</reference>
<dbReference type="Gene3D" id="3.40.50.2300">
    <property type="match status" value="1"/>
</dbReference>
<dbReference type="InterPro" id="IPR011006">
    <property type="entry name" value="CheY-like_superfamily"/>
</dbReference>
<dbReference type="SMART" id="SM00448">
    <property type="entry name" value="REC"/>
    <property type="match status" value="1"/>
</dbReference>
<evidence type="ECO:0000313" key="6">
    <source>
        <dbReference type="EMBL" id="AQQ59723.1"/>
    </source>
</evidence>
<dbReference type="InterPro" id="IPR039420">
    <property type="entry name" value="WalR-like"/>
</dbReference>
<dbReference type="KEGG" id="hbl:XJ32_06075"/>
<proteinExistence type="predicted"/>
<dbReference type="GO" id="GO:0005829">
    <property type="term" value="C:cytosol"/>
    <property type="evidence" value="ECO:0007669"/>
    <property type="project" value="TreeGrafter"/>
</dbReference>
<dbReference type="CDD" id="cd17574">
    <property type="entry name" value="REC_OmpR"/>
    <property type="match status" value="1"/>
</dbReference>
<evidence type="ECO:0000256" key="3">
    <source>
        <dbReference type="PROSITE-ProRule" id="PRU01091"/>
    </source>
</evidence>
<evidence type="ECO:0000256" key="2">
    <source>
        <dbReference type="PROSITE-ProRule" id="PRU00169"/>
    </source>
</evidence>
<dbReference type="Gene3D" id="6.10.250.690">
    <property type="match status" value="1"/>
</dbReference>
<dbReference type="GO" id="GO:0032993">
    <property type="term" value="C:protein-DNA complex"/>
    <property type="evidence" value="ECO:0007669"/>
    <property type="project" value="TreeGrafter"/>
</dbReference>
<feature type="modified residue" description="4-aspartylphosphate" evidence="2">
    <location>
        <position position="57"/>
    </location>
</feature>
<feature type="domain" description="Response regulatory" evidence="4">
    <location>
        <begin position="4"/>
        <end position="121"/>
    </location>
</feature>
<accession>A0A1Q2LH54</accession>
<keyword evidence="1 3" id="KW-0238">DNA-binding</keyword>
<dbReference type="PANTHER" id="PTHR48111:SF9">
    <property type="entry name" value="TWO-COMPONENT RESPONSE REGULATOR RECEIVER PROTEIN"/>
    <property type="match status" value="1"/>
</dbReference>
<dbReference type="RefSeq" id="WP_077388688.1">
    <property type="nucleotide sequence ID" value="NZ_CP019645.1"/>
</dbReference>
<keyword evidence="2" id="KW-0597">Phosphoprotein</keyword>
<dbReference type="Pfam" id="PF00486">
    <property type="entry name" value="Trans_reg_C"/>
    <property type="match status" value="1"/>
</dbReference>
<dbReference type="InterPro" id="IPR001867">
    <property type="entry name" value="OmpR/PhoB-type_DNA-bd"/>
</dbReference>
<dbReference type="PROSITE" id="PS50110">
    <property type="entry name" value="RESPONSE_REGULATORY"/>
    <property type="match status" value="1"/>
</dbReference>
<dbReference type="SUPFAM" id="SSF52172">
    <property type="entry name" value="CheY-like"/>
    <property type="match status" value="1"/>
</dbReference>
<dbReference type="GO" id="GO:0000976">
    <property type="term" value="F:transcription cis-regulatory region binding"/>
    <property type="evidence" value="ECO:0007669"/>
    <property type="project" value="TreeGrafter"/>
</dbReference>
<feature type="domain" description="OmpR/PhoB-type" evidence="5">
    <location>
        <begin position="130"/>
        <end position="227"/>
    </location>
</feature>
<dbReference type="Gene3D" id="1.10.10.10">
    <property type="entry name" value="Winged helix-like DNA-binding domain superfamily/Winged helix DNA-binding domain"/>
    <property type="match status" value="1"/>
</dbReference>
<evidence type="ECO:0000313" key="7">
    <source>
        <dbReference type="Proteomes" id="UP000188298"/>
    </source>
</evidence>
<dbReference type="Pfam" id="PF00072">
    <property type="entry name" value="Response_reg"/>
    <property type="match status" value="1"/>
</dbReference>
<dbReference type="EMBL" id="CP019645">
    <property type="protein sequence ID" value="AQQ59723.1"/>
    <property type="molecule type" value="Genomic_DNA"/>
</dbReference>
<dbReference type="CDD" id="cd00383">
    <property type="entry name" value="trans_reg_C"/>
    <property type="match status" value="1"/>
</dbReference>
<dbReference type="GO" id="GO:0000156">
    <property type="term" value="F:phosphorelay response regulator activity"/>
    <property type="evidence" value="ECO:0007669"/>
    <property type="project" value="TreeGrafter"/>
</dbReference>
<dbReference type="InterPro" id="IPR001789">
    <property type="entry name" value="Sig_transdc_resp-reg_receiver"/>
</dbReference>
<organism evidence="6 7">
    <name type="scientific">Helicobacter bilis</name>
    <dbReference type="NCBI Taxonomy" id="37372"/>
    <lineage>
        <taxon>Bacteria</taxon>
        <taxon>Pseudomonadati</taxon>
        <taxon>Campylobacterota</taxon>
        <taxon>Epsilonproteobacteria</taxon>
        <taxon>Campylobacterales</taxon>
        <taxon>Helicobacteraceae</taxon>
        <taxon>Helicobacter</taxon>
    </lineage>
</organism>
<evidence type="ECO:0000256" key="1">
    <source>
        <dbReference type="ARBA" id="ARBA00023125"/>
    </source>
</evidence>
<name>A0A1Q2LH54_9HELI</name>
<evidence type="ECO:0000259" key="4">
    <source>
        <dbReference type="PROSITE" id="PS50110"/>
    </source>
</evidence>
<dbReference type="SMART" id="SM00862">
    <property type="entry name" value="Trans_reg_C"/>
    <property type="match status" value="1"/>
</dbReference>
<gene>
    <name evidence="6" type="ORF">XJ32_06075</name>
</gene>
<evidence type="ECO:0000259" key="5">
    <source>
        <dbReference type="PROSITE" id="PS51755"/>
    </source>
</evidence>
<dbReference type="PROSITE" id="PS51755">
    <property type="entry name" value="OMPR_PHOB"/>
    <property type="match status" value="1"/>
</dbReference>
<dbReference type="AlphaFoldDB" id="A0A1Q2LH54"/>
<feature type="DNA-binding region" description="OmpR/PhoB-type" evidence="3">
    <location>
        <begin position="130"/>
        <end position="227"/>
    </location>
</feature>